<dbReference type="Proteomes" id="UP001500279">
    <property type="component" value="Unassembled WGS sequence"/>
</dbReference>
<accession>A0ABP3VS03</accession>
<evidence type="ECO:0000256" key="2">
    <source>
        <dbReference type="ARBA" id="ARBA00001947"/>
    </source>
</evidence>
<evidence type="ECO:0000256" key="11">
    <source>
        <dbReference type="ARBA" id="ARBA00039257"/>
    </source>
</evidence>
<organism evidence="14 15">
    <name type="scientific">Ideonella azotifigens</name>
    <dbReference type="NCBI Taxonomy" id="513160"/>
    <lineage>
        <taxon>Bacteria</taxon>
        <taxon>Pseudomonadati</taxon>
        <taxon>Pseudomonadota</taxon>
        <taxon>Betaproteobacteria</taxon>
        <taxon>Burkholderiales</taxon>
        <taxon>Sphaerotilaceae</taxon>
        <taxon>Ideonella</taxon>
    </lineage>
</organism>
<comment type="caution">
    <text evidence="14">The sequence shown here is derived from an EMBL/GenBank/DDBJ whole genome shotgun (WGS) entry which is preliminary data.</text>
</comment>
<evidence type="ECO:0000256" key="3">
    <source>
        <dbReference type="ARBA" id="ARBA00004496"/>
    </source>
</evidence>
<keyword evidence="6" id="KW-0963">Cytoplasm</keyword>
<evidence type="ECO:0000259" key="13">
    <source>
        <dbReference type="SMART" id="SM00644"/>
    </source>
</evidence>
<dbReference type="PANTHER" id="PTHR30417:SF4">
    <property type="entry name" value="1,6-ANHYDRO-N-ACETYLMURAMYL-L-ALANINE AMIDASE AMPD"/>
    <property type="match status" value="1"/>
</dbReference>
<dbReference type="InterPro" id="IPR036505">
    <property type="entry name" value="Amidase/PGRP_sf"/>
</dbReference>
<keyword evidence="7" id="KW-0479">Metal-binding</keyword>
<dbReference type="SMART" id="SM00644">
    <property type="entry name" value="Ami_2"/>
    <property type="match status" value="1"/>
</dbReference>
<dbReference type="NCBIfam" id="NF008758">
    <property type="entry name" value="PRK11789.1"/>
    <property type="match status" value="1"/>
</dbReference>
<comment type="subcellular location">
    <subcellularLocation>
        <location evidence="3">Cytoplasm</location>
    </subcellularLocation>
</comment>
<keyword evidence="9" id="KW-0862">Zinc</keyword>
<gene>
    <name evidence="14" type="primary">ampD</name>
    <name evidence="14" type="ORF">GCM10009107_57170</name>
</gene>
<evidence type="ECO:0000256" key="10">
    <source>
        <dbReference type="ARBA" id="ARBA00023316"/>
    </source>
</evidence>
<reference evidence="15" key="1">
    <citation type="journal article" date="2019" name="Int. J. Syst. Evol. Microbiol.">
        <title>The Global Catalogue of Microorganisms (GCM) 10K type strain sequencing project: providing services to taxonomists for standard genome sequencing and annotation.</title>
        <authorList>
            <consortium name="The Broad Institute Genomics Platform"/>
            <consortium name="The Broad Institute Genome Sequencing Center for Infectious Disease"/>
            <person name="Wu L."/>
            <person name="Ma J."/>
        </authorList>
    </citation>
    <scope>NUCLEOTIDE SEQUENCE [LARGE SCALE GENOMIC DNA]</scope>
    <source>
        <strain evidence="15">JCM 15503</strain>
    </source>
</reference>
<dbReference type="CDD" id="cd06583">
    <property type="entry name" value="PGRP"/>
    <property type="match status" value="1"/>
</dbReference>
<protein>
    <recommendedName>
        <fullName evidence="11">1,6-anhydro-N-acetylmuramyl-L-alanine amidase AmpD</fullName>
        <ecNumber evidence="5">3.5.1.28</ecNumber>
    </recommendedName>
    <alternativeName>
        <fullName evidence="12">N-acetylmuramoyl-L-alanine amidase</fullName>
    </alternativeName>
</protein>
<dbReference type="SUPFAM" id="SSF55846">
    <property type="entry name" value="N-acetylmuramoyl-L-alanine amidase-like"/>
    <property type="match status" value="1"/>
</dbReference>
<evidence type="ECO:0000256" key="7">
    <source>
        <dbReference type="ARBA" id="ARBA00022723"/>
    </source>
</evidence>
<evidence type="ECO:0000256" key="8">
    <source>
        <dbReference type="ARBA" id="ARBA00022801"/>
    </source>
</evidence>
<keyword evidence="15" id="KW-1185">Reference proteome</keyword>
<evidence type="ECO:0000256" key="5">
    <source>
        <dbReference type="ARBA" id="ARBA00011901"/>
    </source>
</evidence>
<comment type="similarity">
    <text evidence="4">Belongs to the N-acetylmuramoyl-L-alanine amidase 2 family.</text>
</comment>
<comment type="catalytic activity">
    <reaction evidence="1">
        <text>Hydrolyzes the link between N-acetylmuramoyl residues and L-amino acid residues in certain cell-wall glycopeptides.</text>
        <dbReference type="EC" id="3.5.1.28"/>
    </reaction>
</comment>
<keyword evidence="10" id="KW-0961">Cell wall biogenesis/degradation</keyword>
<proteinExistence type="inferred from homology"/>
<dbReference type="Pfam" id="PF01510">
    <property type="entry name" value="Amidase_2"/>
    <property type="match status" value="1"/>
</dbReference>
<dbReference type="RefSeq" id="WP_141287703.1">
    <property type="nucleotide sequence ID" value="NZ_BAAAEW010000047.1"/>
</dbReference>
<evidence type="ECO:0000256" key="6">
    <source>
        <dbReference type="ARBA" id="ARBA00022490"/>
    </source>
</evidence>
<evidence type="ECO:0000256" key="9">
    <source>
        <dbReference type="ARBA" id="ARBA00022833"/>
    </source>
</evidence>
<feature type="domain" description="N-acetylmuramoyl-L-alanine amidase" evidence="13">
    <location>
        <begin position="15"/>
        <end position="163"/>
    </location>
</feature>
<dbReference type="Gene3D" id="3.40.80.10">
    <property type="entry name" value="Peptidoglycan recognition protein-like"/>
    <property type="match status" value="1"/>
</dbReference>
<dbReference type="EC" id="3.5.1.28" evidence="5"/>
<dbReference type="PANTHER" id="PTHR30417">
    <property type="entry name" value="N-ACETYLMURAMOYL-L-ALANINE AMIDASE AMID"/>
    <property type="match status" value="1"/>
</dbReference>
<evidence type="ECO:0000313" key="14">
    <source>
        <dbReference type="EMBL" id="GAA0767850.1"/>
    </source>
</evidence>
<sequence>MWRDGWWSGARAVPSPNFGPRPAGTCIDLALIHSISLPPGQYGGDEIERLFTNTLDWDAHPYFQGIRGLKVSAHFLIRRTGEPLQFVSCDQRAWHAGRSAWQGREGCNDFSIGIELEGLEGETFEQAQYDTLAGLLPALAAAYPLQGVVGHEHVAPGRKQDPGPGFDWAALRVRLGWPVSCFPAAG</sequence>
<dbReference type="InterPro" id="IPR002502">
    <property type="entry name" value="Amidase_domain"/>
</dbReference>
<keyword evidence="8" id="KW-0378">Hydrolase</keyword>
<evidence type="ECO:0000256" key="4">
    <source>
        <dbReference type="ARBA" id="ARBA00007553"/>
    </source>
</evidence>
<dbReference type="EMBL" id="BAAAEW010000047">
    <property type="protein sequence ID" value="GAA0767850.1"/>
    <property type="molecule type" value="Genomic_DNA"/>
</dbReference>
<comment type="cofactor">
    <cofactor evidence="2">
        <name>Zn(2+)</name>
        <dbReference type="ChEBI" id="CHEBI:29105"/>
    </cofactor>
</comment>
<evidence type="ECO:0000256" key="12">
    <source>
        <dbReference type="ARBA" id="ARBA00042615"/>
    </source>
</evidence>
<dbReference type="InterPro" id="IPR051206">
    <property type="entry name" value="NAMLAA_amidase_2"/>
</dbReference>
<name>A0ABP3VS03_9BURK</name>
<evidence type="ECO:0000256" key="1">
    <source>
        <dbReference type="ARBA" id="ARBA00001561"/>
    </source>
</evidence>
<evidence type="ECO:0000313" key="15">
    <source>
        <dbReference type="Proteomes" id="UP001500279"/>
    </source>
</evidence>